<keyword evidence="3" id="KW-0378">Hydrolase</keyword>
<dbReference type="AlphaFoldDB" id="A0A327YP05"/>
<dbReference type="Proteomes" id="UP000249620">
    <property type="component" value="Unassembled WGS sequence"/>
</dbReference>
<evidence type="ECO:0000256" key="1">
    <source>
        <dbReference type="ARBA" id="ARBA00005750"/>
    </source>
</evidence>
<comment type="caution">
    <text evidence="5">The sequence shown here is derived from an EMBL/GenBank/DDBJ whole genome shotgun (WGS) entry which is preliminary data.</text>
</comment>
<name>A0A327YP05_9FLAO</name>
<reference evidence="5 6" key="1">
    <citation type="submission" date="2018-06" db="EMBL/GenBank/DDBJ databases">
        <title>Genomic Encyclopedia of Type Strains, Phase III (KMG-III): the genomes of soil and plant-associated and newly described type strains.</title>
        <authorList>
            <person name="Whitman W."/>
        </authorList>
    </citation>
    <scope>NUCLEOTIDE SEQUENCE [LARGE SCALE GENOMIC DNA]</scope>
    <source>
        <strain evidence="5 6">CGMCC 1.12398</strain>
    </source>
</reference>
<dbReference type="Pfam" id="PF19567">
    <property type="entry name" value="CpsB_CapC"/>
    <property type="match status" value="1"/>
</dbReference>
<gene>
    <name evidence="5" type="ORF">B0I03_104234</name>
</gene>
<evidence type="ECO:0000256" key="3">
    <source>
        <dbReference type="ARBA" id="ARBA00022801"/>
    </source>
</evidence>
<accession>A0A327YP05</accession>
<dbReference type="PANTHER" id="PTHR39181">
    <property type="entry name" value="TYROSINE-PROTEIN PHOSPHATASE YWQE"/>
    <property type="match status" value="1"/>
</dbReference>
<evidence type="ECO:0000313" key="6">
    <source>
        <dbReference type="Proteomes" id="UP000249620"/>
    </source>
</evidence>
<dbReference type="RefSeq" id="WP_111566922.1">
    <property type="nucleotide sequence ID" value="NZ_QLMI01000004.1"/>
</dbReference>
<evidence type="ECO:0000313" key="5">
    <source>
        <dbReference type="EMBL" id="RAK22708.1"/>
    </source>
</evidence>
<protein>
    <recommendedName>
        <fullName evidence="2">protein-tyrosine-phosphatase</fullName>
        <ecNumber evidence="2">3.1.3.48</ecNumber>
    </recommendedName>
</protein>
<evidence type="ECO:0000256" key="4">
    <source>
        <dbReference type="ARBA" id="ARBA00051722"/>
    </source>
</evidence>
<keyword evidence="6" id="KW-1185">Reference proteome</keyword>
<dbReference type="InterPro" id="IPR016667">
    <property type="entry name" value="Caps_polysacc_synth_CpsB/CapC"/>
</dbReference>
<dbReference type="EC" id="3.1.3.48" evidence="2"/>
<dbReference type="InterPro" id="IPR016195">
    <property type="entry name" value="Pol/histidinol_Pase-like"/>
</dbReference>
<dbReference type="EMBL" id="QLMI01000004">
    <property type="protein sequence ID" value="RAK22708.1"/>
    <property type="molecule type" value="Genomic_DNA"/>
</dbReference>
<proteinExistence type="inferred from homology"/>
<comment type="catalytic activity">
    <reaction evidence="4">
        <text>O-phospho-L-tyrosyl-[protein] + H2O = L-tyrosyl-[protein] + phosphate</text>
        <dbReference type="Rhea" id="RHEA:10684"/>
        <dbReference type="Rhea" id="RHEA-COMP:10136"/>
        <dbReference type="Rhea" id="RHEA-COMP:20101"/>
        <dbReference type="ChEBI" id="CHEBI:15377"/>
        <dbReference type="ChEBI" id="CHEBI:43474"/>
        <dbReference type="ChEBI" id="CHEBI:46858"/>
        <dbReference type="ChEBI" id="CHEBI:61978"/>
        <dbReference type="EC" id="3.1.3.48"/>
    </reaction>
</comment>
<comment type="similarity">
    <text evidence="1">Belongs to the metallo-dependent hydrolases superfamily. CpsB/CapC family.</text>
</comment>
<dbReference type="GO" id="GO:0004725">
    <property type="term" value="F:protein tyrosine phosphatase activity"/>
    <property type="evidence" value="ECO:0007669"/>
    <property type="project" value="UniProtKB-EC"/>
</dbReference>
<sequence length="244" mass="28219">MLSLFKSKPKLAELIPSGYVDIHSHVLPGIDDGAQKIKDSKFLLESMIDFGFSKVITTPHTMKNVWDNTTETIKNVHYLVQDELPELSKKVTLNCASEYFLDENLIQLAQQESLLTLKDNFILIEMSYLNAPIQLYDFLFELQLKGYQLVLAHPERYNYFHSNKKEFTKLKKAGCLFQLNLLATVGYYGKNVAETADYLLKENLYDFVGSDIHHKNHVAAFQNKVIIKNHKTLEETMIKNMFFK</sequence>
<organism evidence="5 6">
    <name type="scientific">Flavobacterium aquaticum</name>
    <dbReference type="NCBI Taxonomy" id="1236486"/>
    <lineage>
        <taxon>Bacteria</taxon>
        <taxon>Pseudomonadati</taxon>
        <taxon>Bacteroidota</taxon>
        <taxon>Flavobacteriia</taxon>
        <taxon>Flavobacteriales</taxon>
        <taxon>Flavobacteriaceae</taxon>
        <taxon>Flavobacterium</taxon>
    </lineage>
</organism>
<dbReference type="PANTHER" id="PTHR39181:SF1">
    <property type="entry name" value="TYROSINE-PROTEIN PHOSPHATASE YWQE"/>
    <property type="match status" value="1"/>
</dbReference>
<dbReference type="Gene3D" id="3.20.20.140">
    <property type="entry name" value="Metal-dependent hydrolases"/>
    <property type="match status" value="1"/>
</dbReference>
<dbReference type="OrthoDB" id="9788539at2"/>
<dbReference type="PIRSF" id="PIRSF016557">
    <property type="entry name" value="Caps_synth_CpsB"/>
    <property type="match status" value="1"/>
</dbReference>
<evidence type="ECO:0000256" key="2">
    <source>
        <dbReference type="ARBA" id="ARBA00013064"/>
    </source>
</evidence>
<dbReference type="SUPFAM" id="SSF89550">
    <property type="entry name" value="PHP domain-like"/>
    <property type="match status" value="1"/>
</dbReference>
<dbReference type="GO" id="GO:0030145">
    <property type="term" value="F:manganese ion binding"/>
    <property type="evidence" value="ECO:0007669"/>
    <property type="project" value="InterPro"/>
</dbReference>